<organism evidence="10 11">
    <name type="scientific">Penicillium alfredii</name>
    <dbReference type="NCBI Taxonomy" id="1506179"/>
    <lineage>
        <taxon>Eukaryota</taxon>
        <taxon>Fungi</taxon>
        <taxon>Dikarya</taxon>
        <taxon>Ascomycota</taxon>
        <taxon>Pezizomycotina</taxon>
        <taxon>Eurotiomycetes</taxon>
        <taxon>Eurotiomycetidae</taxon>
        <taxon>Eurotiales</taxon>
        <taxon>Aspergillaceae</taxon>
        <taxon>Penicillium</taxon>
    </lineage>
</organism>
<feature type="transmembrane region" description="Helical" evidence="8">
    <location>
        <begin position="33"/>
        <end position="58"/>
    </location>
</feature>
<dbReference type="Gene3D" id="1.50.10.150">
    <property type="entry name" value="Voltage-dependent anion channel"/>
    <property type="match status" value="1"/>
</dbReference>
<keyword evidence="4" id="KW-1003">Cell membrane</keyword>
<keyword evidence="3" id="KW-0813">Transport</keyword>
<gene>
    <name evidence="10" type="ORF">NUU61_005706</name>
</gene>
<feature type="transmembrane region" description="Helical" evidence="8">
    <location>
        <begin position="133"/>
        <end position="157"/>
    </location>
</feature>
<dbReference type="Proteomes" id="UP001141434">
    <property type="component" value="Unassembled WGS sequence"/>
</dbReference>
<evidence type="ECO:0000256" key="2">
    <source>
        <dbReference type="ARBA" id="ARBA00008566"/>
    </source>
</evidence>
<dbReference type="Pfam" id="PF03595">
    <property type="entry name" value="SLAC1"/>
    <property type="match status" value="1"/>
</dbReference>
<reference evidence="10" key="2">
    <citation type="journal article" date="2023" name="IMA Fungus">
        <title>Comparative genomic study of the Penicillium genus elucidates a diverse pangenome and 15 lateral gene transfer events.</title>
        <authorList>
            <person name="Petersen C."/>
            <person name="Sorensen T."/>
            <person name="Nielsen M.R."/>
            <person name="Sondergaard T.E."/>
            <person name="Sorensen J.L."/>
            <person name="Fitzpatrick D.A."/>
            <person name="Frisvad J.C."/>
            <person name="Nielsen K.L."/>
        </authorList>
    </citation>
    <scope>NUCLEOTIDE SEQUENCE</scope>
    <source>
        <strain evidence="10">IBT 34128</strain>
    </source>
</reference>
<dbReference type="EMBL" id="JAPMSZ010000007">
    <property type="protein sequence ID" value="KAJ5096350.1"/>
    <property type="molecule type" value="Genomic_DNA"/>
</dbReference>
<feature type="transmembrane region" description="Helical" evidence="8">
    <location>
        <begin position="169"/>
        <end position="190"/>
    </location>
</feature>
<name>A0A9W9F9X4_9EURO</name>
<dbReference type="GO" id="GO:0000319">
    <property type="term" value="F:sulfite transmembrane transporter activity"/>
    <property type="evidence" value="ECO:0007669"/>
    <property type="project" value="TreeGrafter"/>
</dbReference>
<dbReference type="OrthoDB" id="1099at2759"/>
<keyword evidence="11" id="KW-1185">Reference proteome</keyword>
<evidence type="ECO:0000256" key="6">
    <source>
        <dbReference type="ARBA" id="ARBA00022989"/>
    </source>
</evidence>
<dbReference type="InterPro" id="IPR051629">
    <property type="entry name" value="Sulfite_efflux_TDT"/>
</dbReference>
<evidence type="ECO:0000256" key="9">
    <source>
        <dbReference type="SAM" id="SignalP"/>
    </source>
</evidence>
<keyword evidence="7 8" id="KW-0472">Membrane</keyword>
<dbReference type="AlphaFoldDB" id="A0A9W9F9X4"/>
<dbReference type="InterPro" id="IPR038665">
    <property type="entry name" value="Voltage-dep_anion_channel_sf"/>
</dbReference>
<keyword evidence="9" id="KW-0732">Signal</keyword>
<dbReference type="InterPro" id="IPR004695">
    <property type="entry name" value="SLAC1/Mae1/Ssu1/TehA"/>
</dbReference>
<dbReference type="GeneID" id="81395456"/>
<comment type="similarity">
    <text evidence="2">Belongs to the tellurite-resistance/dicarboxylate transporter (TDT) family.</text>
</comment>
<accession>A0A9W9F9X4</accession>
<keyword evidence="5 8" id="KW-0812">Transmembrane</keyword>
<protein>
    <submittedName>
        <fullName evidence="10">Malate permease</fullName>
    </submittedName>
</protein>
<feature type="transmembrane region" description="Helical" evidence="8">
    <location>
        <begin position="196"/>
        <end position="220"/>
    </location>
</feature>
<evidence type="ECO:0000256" key="3">
    <source>
        <dbReference type="ARBA" id="ARBA00022448"/>
    </source>
</evidence>
<evidence type="ECO:0000313" key="10">
    <source>
        <dbReference type="EMBL" id="KAJ5096350.1"/>
    </source>
</evidence>
<proteinExistence type="inferred from homology"/>
<dbReference type="PANTHER" id="PTHR31686">
    <property type="match status" value="1"/>
</dbReference>
<evidence type="ECO:0000313" key="11">
    <source>
        <dbReference type="Proteomes" id="UP001141434"/>
    </source>
</evidence>
<sequence>MTAVWLLPIVSCIVAASTGATVAEVLTNAQHALWTVLASYILWGIGVPLSLMVMVIYLQRLTLHKLPPKTVIVSVFLPLGPLGQGGYGLVQSSQSKIYGNSILIMARAMKLGQCAKEIFPKTGTLEQSSGPTFYTLGFLVALIFWAFGLVWLFFALASIVRSKHFPFNIGWWGFTFPLGVFATSTCQMGTELPSGFFRILGTILSLAVVALWIAVGAGTLKGAMSGQLFFAPCLADLRVQEEDKDAGKVA</sequence>
<evidence type="ECO:0000256" key="4">
    <source>
        <dbReference type="ARBA" id="ARBA00022475"/>
    </source>
</evidence>
<dbReference type="GO" id="GO:0005886">
    <property type="term" value="C:plasma membrane"/>
    <property type="evidence" value="ECO:0007669"/>
    <property type="project" value="UniProtKB-SubCell"/>
</dbReference>
<dbReference type="RefSeq" id="XP_056511901.1">
    <property type="nucleotide sequence ID" value="XM_056656288.1"/>
</dbReference>
<evidence type="ECO:0000256" key="1">
    <source>
        <dbReference type="ARBA" id="ARBA00004651"/>
    </source>
</evidence>
<comment type="subcellular location">
    <subcellularLocation>
        <location evidence="1">Cell membrane</location>
        <topology evidence="1">Multi-pass membrane protein</topology>
    </subcellularLocation>
</comment>
<reference evidence="10" key="1">
    <citation type="submission" date="2022-11" db="EMBL/GenBank/DDBJ databases">
        <authorList>
            <person name="Petersen C."/>
        </authorList>
    </citation>
    <scope>NUCLEOTIDE SEQUENCE</scope>
    <source>
        <strain evidence="10">IBT 34128</strain>
    </source>
</reference>
<dbReference type="PANTHER" id="PTHR31686:SF1">
    <property type="entry name" value="SULFITE EFFLUX PUMP SSU1"/>
    <property type="match status" value="1"/>
</dbReference>
<evidence type="ECO:0000256" key="8">
    <source>
        <dbReference type="SAM" id="Phobius"/>
    </source>
</evidence>
<keyword evidence="6 8" id="KW-1133">Transmembrane helix</keyword>
<feature type="signal peptide" evidence="9">
    <location>
        <begin position="1"/>
        <end position="15"/>
    </location>
</feature>
<evidence type="ECO:0000256" key="5">
    <source>
        <dbReference type="ARBA" id="ARBA00022692"/>
    </source>
</evidence>
<comment type="caution">
    <text evidence="10">The sequence shown here is derived from an EMBL/GenBank/DDBJ whole genome shotgun (WGS) entry which is preliminary data.</text>
</comment>
<evidence type="ECO:0000256" key="7">
    <source>
        <dbReference type="ARBA" id="ARBA00023136"/>
    </source>
</evidence>
<feature type="chain" id="PRO_5040908014" evidence="9">
    <location>
        <begin position="16"/>
        <end position="250"/>
    </location>
</feature>